<evidence type="ECO:0000313" key="1">
    <source>
        <dbReference type="EMBL" id="EEZ71467.1"/>
    </source>
</evidence>
<name>D0W3R9_NEICI</name>
<sequence length="47" mass="5541">MPSVFTFIPDLWGKFSDHENPSYHHYCCVVIPDLWGKFSDMSLSFRC</sequence>
<dbReference type="AlphaFoldDB" id="D0W3R9"/>
<reference evidence="1 2" key="1">
    <citation type="submission" date="2009-10" db="EMBL/GenBank/DDBJ databases">
        <authorList>
            <person name="Weinstock G."/>
            <person name="Sodergren E."/>
            <person name="Clifton S."/>
            <person name="Fulton L."/>
            <person name="Fulton B."/>
            <person name="Courtney L."/>
            <person name="Fronick C."/>
            <person name="Harrison M."/>
            <person name="Strong C."/>
            <person name="Farmer C."/>
            <person name="Delahaunty K."/>
            <person name="Markovic C."/>
            <person name="Hall O."/>
            <person name="Minx P."/>
            <person name="Tomlinson C."/>
            <person name="Mitreva M."/>
            <person name="Nelson J."/>
            <person name="Hou S."/>
            <person name="Wollam A."/>
            <person name="Pepin K.H."/>
            <person name="Johnson M."/>
            <person name="Bhonagiri V."/>
            <person name="Nash W.E."/>
            <person name="Warren W."/>
            <person name="Chinwalla A."/>
            <person name="Mardis E.R."/>
            <person name="Wilson R.K."/>
        </authorList>
    </citation>
    <scope>NUCLEOTIDE SEQUENCE [LARGE SCALE GENOMIC DNA]</scope>
    <source>
        <strain evidence="1 2">ATCC 14685</strain>
    </source>
</reference>
<dbReference type="EMBL" id="ACDY02000007">
    <property type="protein sequence ID" value="EEZ71467.1"/>
    <property type="molecule type" value="Genomic_DNA"/>
</dbReference>
<protein>
    <submittedName>
        <fullName evidence="1">Uncharacterized protein</fullName>
    </submittedName>
</protein>
<comment type="caution">
    <text evidence="1">The sequence shown here is derived from an EMBL/GenBank/DDBJ whole genome shotgun (WGS) entry which is preliminary data.</text>
</comment>
<accession>D0W3R9</accession>
<gene>
    <name evidence="1" type="ORF">NEICINOT_04310</name>
</gene>
<organism evidence="1 2">
    <name type="scientific">Neisseria cinerea ATCC 14685</name>
    <dbReference type="NCBI Taxonomy" id="546262"/>
    <lineage>
        <taxon>Bacteria</taxon>
        <taxon>Pseudomonadati</taxon>
        <taxon>Pseudomonadota</taxon>
        <taxon>Betaproteobacteria</taxon>
        <taxon>Neisseriales</taxon>
        <taxon>Neisseriaceae</taxon>
        <taxon>Neisseria</taxon>
    </lineage>
</organism>
<dbReference type="STRING" id="546262.NEICINOT_04310"/>
<proteinExistence type="predicted"/>
<evidence type="ECO:0000313" key="2">
    <source>
        <dbReference type="Proteomes" id="UP000003294"/>
    </source>
</evidence>
<dbReference type="Proteomes" id="UP000003294">
    <property type="component" value="Unassembled WGS sequence"/>
</dbReference>